<comment type="caution">
    <text evidence="1">The sequence shown here is derived from an EMBL/GenBank/DDBJ whole genome shotgun (WGS) entry which is preliminary data.</text>
</comment>
<sequence length="108" mass="12147">MSSLESLNSDVAVGARRCVLFLWTLKIGEYDSYIGRYPKFLTYAPVTRRDSTKRGIEAYYQTELTRNAGGAPRVQEVQTAPLTKVISSCAHRKWFRCLGLAKKNEAIG</sequence>
<accession>A0ACC0W1B4</accession>
<dbReference type="Proteomes" id="UP001163321">
    <property type="component" value="Chromosome 5"/>
</dbReference>
<reference evidence="1 2" key="1">
    <citation type="journal article" date="2022" name="bioRxiv">
        <title>The genome of the oomycete Peronosclerospora sorghi, a cosmopolitan pathogen of maize and sorghum, is inflated with dispersed pseudogenes.</title>
        <authorList>
            <person name="Fletcher K."/>
            <person name="Martin F."/>
            <person name="Isakeit T."/>
            <person name="Cavanaugh K."/>
            <person name="Magill C."/>
            <person name="Michelmore R."/>
        </authorList>
    </citation>
    <scope>NUCLEOTIDE SEQUENCE [LARGE SCALE GENOMIC DNA]</scope>
    <source>
        <strain evidence="1">P6</strain>
    </source>
</reference>
<proteinExistence type="predicted"/>
<evidence type="ECO:0000313" key="1">
    <source>
        <dbReference type="EMBL" id="KAI9911511.1"/>
    </source>
</evidence>
<evidence type="ECO:0000313" key="2">
    <source>
        <dbReference type="Proteomes" id="UP001163321"/>
    </source>
</evidence>
<protein>
    <submittedName>
        <fullName evidence="1">Uncharacterized protein</fullName>
    </submittedName>
</protein>
<organism evidence="1 2">
    <name type="scientific">Peronosclerospora sorghi</name>
    <dbReference type="NCBI Taxonomy" id="230839"/>
    <lineage>
        <taxon>Eukaryota</taxon>
        <taxon>Sar</taxon>
        <taxon>Stramenopiles</taxon>
        <taxon>Oomycota</taxon>
        <taxon>Peronosporomycetes</taxon>
        <taxon>Peronosporales</taxon>
        <taxon>Peronosporaceae</taxon>
        <taxon>Peronosclerospora</taxon>
    </lineage>
</organism>
<dbReference type="EMBL" id="CM047584">
    <property type="protein sequence ID" value="KAI9911511.1"/>
    <property type="molecule type" value="Genomic_DNA"/>
</dbReference>
<name>A0ACC0W1B4_9STRA</name>
<keyword evidence="2" id="KW-1185">Reference proteome</keyword>
<gene>
    <name evidence="1" type="ORF">PsorP6_009263</name>
</gene>